<evidence type="ECO:0000313" key="6">
    <source>
        <dbReference type="EMBL" id="PZP55168.1"/>
    </source>
</evidence>
<dbReference type="Pfam" id="PF05433">
    <property type="entry name" value="Rick_17kDa_Anti"/>
    <property type="match status" value="1"/>
</dbReference>
<evidence type="ECO:0000259" key="4">
    <source>
        <dbReference type="Pfam" id="PF05433"/>
    </source>
</evidence>
<keyword evidence="2" id="KW-0449">Lipoprotein</keyword>
<evidence type="ECO:0000256" key="3">
    <source>
        <dbReference type="SAM" id="SignalP"/>
    </source>
</evidence>
<sequence>MKKFIATMAAAAFILAGCAQDFAGMGNKQMIGGGTGAVLGGLAGSQFGKGSGQLVGVGVGALLGTLVGSSIGKSLDKADLAYAQQAHQQAYSAPLGQSVNWNNPQSGHYGSVTPLRDGTSTSGRYCREYSQTIYVDGRSETGKGTACQNSDGTWQIQQ</sequence>
<evidence type="ECO:0000313" key="7">
    <source>
        <dbReference type="Proteomes" id="UP000249739"/>
    </source>
</evidence>
<evidence type="ECO:0000256" key="2">
    <source>
        <dbReference type="ARBA" id="ARBA00023139"/>
    </source>
</evidence>
<dbReference type="InterPro" id="IPR016364">
    <property type="entry name" value="Surface_antigen_Rickettsia"/>
</dbReference>
<reference evidence="6 7" key="1">
    <citation type="submission" date="2017-08" db="EMBL/GenBank/DDBJ databases">
        <title>Infants hospitalized years apart are colonized by the same room-sourced microbial strains.</title>
        <authorList>
            <person name="Brooks B."/>
            <person name="Olm M.R."/>
            <person name="Firek B.A."/>
            <person name="Baker R."/>
            <person name="Thomas B.C."/>
            <person name="Morowitz M.J."/>
            <person name="Banfield J.F."/>
        </authorList>
    </citation>
    <scope>NUCLEOTIDE SEQUENCE [LARGE SCALE GENOMIC DNA]</scope>
    <source>
        <strain evidence="6">S2_006_000_R2_64</strain>
    </source>
</reference>
<accession>A0A2W5FIS4</accession>
<protein>
    <submittedName>
        <fullName evidence="6">Uncharacterized protein</fullName>
    </submittedName>
</protein>
<name>A0A2W5FIS4_9BACT</name>
<dbReference type="InterPro" id="IPR032635">
    <property type="entry name" value="Anti_2"/>
</dbReference>
<feature type="chain" id="PRO_5015919913" evidence="3">
    <location>
        <begin position="24"/>
        <end position="158"/>
    </location>
</feature>
<evidence type="ECO:0000259" key="5">
    <source>
        <dbReference type="Pfam" id="PF16998"/>
    </source>
</evidence>
<dbReference type="AlphaFoldDB" id="A0A2W5FIS4"/>
<keyword evidence="2" id="KW-0564">Palmitate</keyword>
<comment type="caution">
    <text evidence="6">The sequence shown here is derived from an EMBL/GenBank/DDBJ whole genome shotgun (WGS) entry which is preliminary data.</text>
</comment>
<dbReference type="PROSITE" id="PS51257">
    <property type="entry name" value="PROKAR_LIPOPROTEIN"/>
    <property type="match status" value="1"/>
</dbReference>
<dbReference type="Proteomes" id="UP000249739">
    <property type="component" value="Unassembled WGS sequence"/>
</dbReference>
<feature type="domain" description="Glycine zipper 2TM" evidence="4">
    <location>
        <begin position="31"/>
        <end position="72"/>
    </location>
</feature>
<dbReference type="InterPro" id="IPR008816">
    <property type="entry name" value="Gly_zipper_2TM_dom"/>
</dbReference>
<dbReference type="PIRSF" id="PIRSF002721">
    <property type="entry name" value="Surface_antigen_Rickettsia"/>
    <property type="match status" value="1"/>
</dbReference>
<feature type="signal peptide" evidence="3">
    <location>
        <begin position="1"/>
        <end position="23"/>
    </location>
</feature>
<dbReference type="EMBL" id="QFOT01000084">
    <property type="protein sequence ID" value="PZP55168.1"/>
    <property type="molecule type" value="Genomic_DNA"/>
</dbReference>
<dbReference type="Pfam" id="PF16998">
    <property type="entry name" value="17kDa_Anti_2"/>
    <property type="match status" value="1"/>
</dbReference>
<organism evidence="6 7">
    <name type="scientific">Micavibrio aeruginosavorus</name>
    <dbReference type="NCBI Taxonomy" id="349221"/>
    <lineage>
        <taxon>Bacteria</taxon>
        <taxon>Pseudomonadati</taxon>
        <taxon>Bdellovibrionota</taxon>
        <taxon>Bdellovibrionia</taxon>
        <taxon>Bdellovibrionales</taxon>
        <taxon>Pseudobdellovibrionaceae</taxon>
        <taxon>Micavibrio</taxon>
    </lineage>
</organism>
<proteinExistence type="predicted"/>
<feature type="domain" description="Surface antigen" evidence="5">
    <location>
        <begin position="74"/>
        <end position="157"/>
    </location>
</feature>
<keyword evidence="1 3" id="KW-0732">Signal</keyword>
<evidence type="ECO:0000256" key="1">
    <source>
        <dbReference type="ARBA" id="ARBA00022729"/>
    </source>
</evidence>
<gene>
    <name evidence="6" type="ORF">DI586_07695</name>
</gene>